<protein>
    <submittedName>
        <fullName evidence="2">Uncharacterized protein</fullName>
    </submittedName>
</protein>
<comment type="caution">
    <text evidence="2">The sequence shown here is derived from an EMBL/GenBank/DDBJ whole genome shotgun (WGS) entry which is preliminary data.</text>
</comment>
<feature type="compositionally biased region" description="Basic and acidic residues" evidence="1">
    <location>
        <begin position="224"/>
        <end position="256"/>
    </location>
</feature>
<evidence type="ECO:0000256" key="1">
    <source>
        <dbReference type="SAM" id="MobiDB-lite"/>
    </source>
</evidence>
<feature type="compositionally biased region" description="Pro residues" evidence="1">
    <location>
        <begin position="73"/>
        <end position="98"/>
    </location>
</feature>
<feature type="compositionally biased region" description="Low complexity" evidence="1">
    <location>
        <begin position="18"/>
        <end position="29"/>
    </location>
</feature>
<organism evidence="2 3">
    <name type="scientific">Apiospora rasikravindrae</name>
    <dbReference type="NCBI Taxonomy" id="990691"/>
    <lineage>
        <taxon>Eukaryota</taxon>
        <taxon>Fungi</taxon>
        <taxon>Dikarya</taxon>
        <taxon>Ascomycota</taxon>
        <taxon>Pezizomycotina</taxon>
        <taxon>Sordariomycetes</taxon>
        <taxon>Xylariomycetidae</taxon>
        <taxon>Amphisphaeriales</taxon>
        <taxon>Apiosporaceae</taxon>
        <taxon>Apiospora</taxon>
    </lineage>
</organism>
<feature type="region of interest" description="Disordered" evidence="1">
    <location>
        <begin position="63"/>
        <end position="112"/>
    </location>
</feature>
<accession>A0ABR1UDI2</accession>
<dbReference type="EMBL" id="JAQQWK010000001">
    <property type="protein sequence ID" value="KAK8056940.1"/>
    <property type="molecule type" value="Genomic_DNA"/>
</dbReference>
<feature type="region of interest" description="Disordered" evidence="1">
    <location>
        <begin position="182"/>
        <end position="261"/>
    </location>
</feature>
<sequence>MEPLNMDEINSRLQRAVSSNKSSQSNGSSFGHPQLDYEVLTAPSTRPCSWIWESEFMLISLPSSPLSSSGVSTPPPSTPPPPSSPLPSLPPASLPTPDTPKFDMSDPMSPIPDMMMLTQQEVQRRWERLRPAARAHFQALAERGAECRADLSDSEEVWSTSGERMRVKQALAPGLFRKWSWASASSRRSKTEASEDEDVYDEDEEDDSSSDPSLSSGFFLGPRDSIDVARESRGRRSSFDEFYRWSEDTEAREDSSARGSLAQGLRRVGQKIINAVQSRRASPQPGGNNTSNNSDDENEEDGDKAGDAKSSAPDASPRASKPTLMEFVKRRFPRPSQPQQQWRQPKHEPCHRVRLPNAPLLKNANEPAWTVPLWSDRIGPKNELLDDLRAPLGDRAVTTNTTDIICPKIQRYISPGLWFSGRC</sequence>
<reference evidence="2 3" key="1">
    <citation type="submission" date="2023-01" db="EMBL/GenBank/DDBJ databases">
        <title>Analysis of 21 Apiospora genomes using comparative genomics revels a genus with tremendous synthesis potential of carbohydrate active enzymes and secondary metabolites.</title>
        <authorList>
            <person name="Sorensen T."/>
        </authorList>
    </citation>
    <scope>NUCLEOTIDE SEQUENCE [LARGE SCALE GENOMIC DNA]</scope>
    <source>
        <strain evidence="2 3">CBS 33761</strain>
    </source>
</reference>
<gene>
    <name evidence="2" type="ORF">PG993_002167</name>
</gene>
<feature type="region of interest" description="Disordered" evidence="1">
    <location>
        <begin position="1"/>
        <end position="34"/>
    </location>
</feature>
<feature type="compositionally biased region" description="Acidic residues" evidence="1">
    <location>
        <begin position="194"/>
        <end position="209"/>
    </location>
</feature>
<dbReference type="Proteomes" id="UP001444661">
    <property type="component" value="Unassembled WGS sequence"/>
</dbReference>
<feature type="region of interest" description="Disordered" evidence="1">
    <location>
        <begin position="276"/>
        <end position="323"/>
    </location>
</feature>
<evidence type="ECO:0000313" key="3">
    <source>
        <dbReference type="Proteomes" id="UP001444661"/>
    </source>
</evidence>
<keyword evidence="3" id="KW-1185">Reference proteome</keyword>
<evidence type="ECO:0000313" key="2">
    <source>
        <dbReference type="EMBL" id="KAK8056940.1"/>
    </source>
</evidence>
<proteinExistence type="predicted"/>
<feature type="compositionally biased region" description="Low complexity" evidence="1">
    <location>
        <begin position="63"/>
        <end position="72"/>
    </location>
</feature>
<name>A0ABR1UDI2_9PEZI</name>